<evidence type="ECO:0000313" key="2">
    <source>
        <dbReference type="EMBL" id="PIQ71456.1"/>
    </source>
</evidence>
<evidence type="ECO:0000313" key="3">
    <source>
        <dbReference type="Proteomes" id="UP000229497"/>
    </source>
</evidence>
<dbReference type="InterPro" id="IPR003607">
    <property type="entry name" value="HD/PDEase_dom"/>
</dbReference>
<dbReference type="AlphaFoldDB" id="A0A2H0KJP9"/>
<feature type="domain" description="HD/PDEase" evidence="1">
    <location>
        <begin position="47"/>
        <end position="289"/>
    </location>
</feature>
<protein>
    <recommendedName>
        <fullName evidence="1">HD/PDEase domain-containing protein</fullName>
    </recommendedName>
</protein>
<proteinExistence type="predicted"/>
<dbReference type="EMBL" id="PCVK01000094">
    <property type="protein sequence ID" value="PIQ71456.1"/>
    <property type="molecule type" value="Genomic_DNA"/>
</dbReference>
<gene>
    <name evidence="2" type="ORF">COV87_03325</name>
</gene>
<dbReference type="SUPFAM" id="SSF109604">
    <property type="entry name" value="HD-domain/PDEase-like"/>
    <property type="match status" value="1"/>
</dbReference>
<comment type="caution">
    <text evidence="2">The sequence shown here is derived from an EMBL/GenBank/DDBJ whole genome shotgun (WGS) entry which is preliminary data.</text>
</comment>
<evidence type="ECO:0000259" key="1">
    <source>
        <dbReference type="SMART" id="SM00471"/>
    </source>
</evidence>
<dbReference type="Pfam" id="PF01966">
    <property type="entry name" value="HD"/>
    <property type="match status" value="1"/>
</dbReference>
<name>A0A2H0KJP9_9BACT</name>
<dbReference type="Gene3D" id="1.10.3210.10">
    <property type="entry name" value="Hypothetical protein af1432"/>
    <property type="match status" value="1"/>
</dbReference>
<reference evidence="2 3" key="1">
    <citation type="submission" date="2017-09" db="EMBL/GenBank/DDBJ databases">
        <title>Depth-based differentiation of microbial function through sediment-hosted aquifers and enrichment of novel symbionts in the deep terrestrial subsurface.</title>
        <authorList>
            <person name="Probst A.J."/>
            <person name="Ladd B."/>
            <person name="Jarett J.K."/>
            <person name="Geller-Mcgrath D.E."/>
            <person name="Sieber C.M."/>
            <person name="Emerson J.B."/>
            <person name="Anantharaman K."/>
            <person name="Thomas B.C."/>
            <person name="Malmstrom R."/>
            <person name="Stieglmeier M."/>
            <person name="Klingl A."/>
            <person name="Woyke T."/>
            <person name="Ryan C.M."/>
            <person name="Banfield J.F."/>
        </authorList>
    </citation>
    <scope>NUCLEOTIDE SEQUENCE [LARGE SCALE GENOMIC DNA]</scope>
    <source>
        <strain evidence="2">CG11_big_fil_rev_8_21_14_0_20_37_16</strain>
    </source>
</reference>
<dbReference type="Proteomes" id="UP000229497">
    <property type="component" value="Unassembled WGS sequence"/>
</dbReference>
<accession>A0A2H0KJP9</accession>
<dbReference type="InterPro" id="IPR006674">
    <property type="entry name" value="HD_domain"/>
</dbReference>
<organism evidence="2 3">
    <name type="scientific">Candidatus Roizmanbacteria bacterium CG11_big_fil_rev_8_21_14_0_20_37_16</name>
    <dbReference type="NCBI Taxonomy" id="1974857"/>
    <lineage>
        <taxon>Bacteria</taxon>
        <taxon>Candidatus Roizmaniibacteriota</taxon>
    </lineage>
</organism>
<sequence>MGVETNGKTYNSPASRKGAEAFIAQSLTTVLHNYPYLIPYMQEISGFDSQTFKHSISVAEVSTRAYANYARATNLPLEDLKNDTITLSLGGFVHDIGKAGIKRYSLEDSVQALYPEVNHTAPINLAAHNTLTQDEKNLIDTHSMIGGYIVRNLCNSLPISRAISARISDFAFSHHQKPTDLISPVHSNSRGLSLRKYSKDALLHTFLALSDIAVSMREPRSYRNFLSLPKSIIFEELNTELSHSLISSIFGNHLNESNIANIRKEMVGYIMSAIDEIDIALTQREYDIEGWRINGSDWHSTPPEKAVLIPLLVKKVWANSDHEQRFLKSLDYGVQVRNHQN</sequence>
<dbReference type="SMART" id="SM00471">
    <property type="entry name" value="HDc"/>
    <property type="match status" value="1"/>
</dbReference>